<sequence>MACDKSLDHMAQLKIHKYNKLVTALEEAGPVGAGDVCSEGVQTTTILQAIQKFKEKMEGCAWYDDCMGGVAVSSRREALHYLDYRGETGTPDVLRAIKPRESAAMLARECADKIMCPVRDTSNNCTAPDSEERQTILQGFVADLQVTKLGLADRDILEADVTPEELQAALAQLHPAYVQQKEGASLAAFPELLDLRCQVKDAQDRMDKFMLKADRLGLHKKGDKPGHLPAWLLMHESETPPVCCLEFTDGTMAIKQKARNYVFRGHLQGVYKRGDTDVPDIIKRYVVGVRVPKVPEALMKGLEADLTLKELREALRAMLKGKTPGGDSFTAESYQSLLHLFENLLENLNEAQLVGTLPSTM</sequence>
<evidence type="ECO:0000313" key="1">
    <source>
        <dbReference type="EMBL" id="KAJ1161214.1"/>
    </source>
</evidence>
<evidence type="ECO:0000313" key="2">
    <source>
        <dbReference type="Proteomes" id="UP001066276"/>
    </source>
</evidence>
<proteinExistence type="predicted"/>
<gene>
    <name evidence="1" type="ORF">NDU88_001701</name>
</gene>
<organism evidence="1 2">
    <name type="scientific">Pleurodeles waltl</name>
    <name type="common">Iberian ribbed newt</name>
    <dbReference type="NCBI Taxonomy" id="8319"/>
    <lineage>
        <taxon>Eukaryota</taxon>
        <taxon>Metazoa</taxon>
        <taxon>Chordata</taxon>
        <taxon>Craniata</taxon>
        <taxon>Vertebrata</taxon>
        <taxon>Euteleostomi</taxon>
        <taxon>Amphibia</taxon>
        <taxon>Batrachia</taxon>
        <taxon>Caudata</taxon>
        <taxon>Salamandroidea</taxon>
        <taxon>Salamandridae</taxon>
        <taxon>Pleurodelinae</taxon>
        <taxon>Pleurodeles</taxon>
    </lineage>
</organism>
<dbReference type="EMBL" id="JANPWB010000008">
    <property type="protein sequence ID" value="KAJ1161214.1"/>
    <property type="molecule type" value="Genomic_DNA"/>
</dbReference>
<protein>
    <submittedName>
        <fullName evidence="1">Uncharacterized protein</fullName>
    </submittedName>
</protein>
<accession>A0AAV7S9P0</accession>
<dbReference type="Proteomes" id="UP001066276">
    <property type="component" value="Chromosome 4_2"/>
</dbReference>
<name>A0AAV7S9P0_PLEWA</name>
<comment type="caution">
    <text evidence="1">The sequence shown here is derived from an EMBL/GenBank/DDBJ whole genome shotgun (WGS) entry which is preliminary data.</text>
</comment>
<reference evidence="1" key="1">
    <citation type="journal article" date="2022" name="bioRxiv">
        <title>Sequencing and chromosome-scale assembly of the giantPleurodeles waltlgenome.</title>
        <authorList>
            <person name="Brown T."/>
            <person name="Elewa A."/>
            <person name="Iarovenko S."/>
            <person name="Subramanian E."/>
            <person name="Araus A.J."/>
            <person name="Petzold A."/>
            <person name="Susuki M."/>
            <person name="Suzuki K.-i.T."/>
            <person name="Hayashi T."/>
            <person name="Toyoda A."/>
            <person name="Oliveira C."/>
            <person name="Osipova E."/>
            <person name="Leigh N.D."/>
            <person name="Simon A."/>
            <person name="Yun M.H."/>
        </authorList>
    </citation>
    <scope>NUCLEOTIDE SEQUENCE</scope>
    <source>
        <strain evidence="1">20211129_DDA</strain>
        <tissue evidence="1">Liver</tissue>
    </source>
</reference>
<keyword evidence="2" id="KW-1185">Reference proteome</keyword>
<dbReference type="AlphaFoldDB" id="A0AAV7S9P0"/>